<gene>
    <name evidence="1" type="ORF">RCL2_002428500</name>
</gene>
<evidence type="ECO:0000313" key="1">
    <source>
        <dbReference type="EMBL" id="GES97707.1"/>
    </source>
</evidence>
<protein>
    <submittedName>
        <fullName evidence="1">Uncharacterized protein</fullName>
    </submittedName>
</protein>
<evidence type="ECO:0000313" key="2">
    <source>
        <dbReference type="Proteomes" id="UP000615446"/>
    </source>
</evidence>
<accession>A0A8H3LZ84</accession>
<dbReference type="EMBL" id="BLAL01000261">
    <property type="protein sequence ID" value="GES97707.1"/>
    <property type="molecule type" value="Genomic_DNA"/>
</dbReference>
<name>A0A8H3LZ84_9GLOM</name>
<dbReference type="AlphaFoldDB" id="A0A8H3LZ84"/>
<sequence length="74" mass="8772">MAYISDSIRKLVNLDLELGNIKYKLDGVLSFFFINVWITNQRCFRYAVRHDLISQSEINTTESSFLDKDFKYIN</sequence>
<dbReference type="Proteomes" id="UP000615446">
    <property type="component" value="Unassembled WGS sequence"/>
</dbReference>
<reference evidence="1" key="1">
    <citation type="submission" date="2019-10" db="EMBL/GenBank/DDBJ databases">
        <title>Conservation and host-specific expression of non-tandemly repeated heterogenous ribosome RNA gene in arbuscular mycorrhizal fungi.</title>
        <authorList>
            <person name="Maeda T."/>
            <person name="Kobayashi Y."/>
            <person name="Nakagawa T."/>
            <person name="Ezawa T."/>
            <person name="Yamaguchi K."/>
            <person name="Bino T."/>
            <person name="Nishimoto Y."/>
            <person name="Shigenobu S."/>
            <person name="Kawaguchi M."/>
        </authorList>
    </citation>
    <scope>NUCLEOTIDE SEQUENCE</scope>
    <source>
        <strain evidence="1">HR1</strain>
    </source>
</reference>
<organism evidence="1 2">
    <name type="scientific">Rhizophagus clarus</name>
    <dbReference type="NCBI Taxonomy" id="94130"/>
    <lineage>
        <taxon>Eukaryota</taxon>
        <taxon>Fungi</taxon>
        <taxon>Fungi incertae sedis</taxon>
        <taxon>Mucoromycota</taxon>
        <taxon>Glomeromycotina</taxon>
        <taxon>Glomeromycetes</taxon>
        <taxon>Glomerales</taxon>
        <taxon>Glomeraceae</taxon>
        <taxon>Rhizophagus</taxon>
    </lineage>
</organism>
<comment type="caution">
    <text evidence="1">The sequence shown here is derived from an EMBL/GenBank/DDBJ whole genome shotgun (WGS) entry which is preliminary data.</text>
</comment>
<proteinExistence type="predicted"/>